<reference evidence="1 2" key="1">
    <citation type="journal article" date="2019" name="Sci. Rep.">
        <title>Orb-weaving spider Araneus ventricosus genome elucidates the spidroin gene catalogue.</title>
        <authorList>
            <person name="Kono N."/>
            <person name="Nakamura H."/>
            <person name="Ohtoshi R."/>
            <person name="Moran D.A.P."/>
            <person name="Shinohara A."/>
            <person name="Yoshida Y."/>
            <person name="Fujiwara M."/>
            <person name="Mori M."/>
            <person name="Tomita M."/>
            <person name="Arakawa K."/>
        </authorList>
    </citation>
    <scope>NUCLEOTIDE SEQUENCE [LARGE SCALE GENOMIC DNA]</scope>
</reference>
<sequence length="104" mass="11571">MFPPGTASLVFCAQAHRHVGNMRSGAETMPGSQQNLVLHPAEALNIMRPLTYRGKILRQSQLVIINSTPNINRKSHLMLNVGRTCWIFIAQQWVCGAPCYAILL</sequence>
<dbReference type="EMBL" id="BGPR01068401">
    <property type="protein sequence ID" value="GBO42366.1"/>
    <property type="molecule type" value="Genomic_DNA"/>
</dbReference>
<organism evidence="1 2">
    <name type="scientific">Araneus ventricosus</name>
    <name type="common">Orbweaver spider</name>
    <name type="synonym">Epeira ventricosa</name>
    <dbReference type="NCBI Taxonomy" id="182803"/>
    <lineage>
        <taxon>Eukaryota</taxon>
        <taxon>Metazoa</taxon>
        <taxon>Ecdysozoa</taxon>
        <taxon>Arthropoda</taxon>
        <taxon>Chelicerata</taxon>
        <taxon>Arachnida</taxon>
        <taxon>Araneae</taxon>
        <taxon>Araneomorphae</taxon>
        <taxon>Entelegynae</taxon>
        <taxon>Araneoidea</taxon>
        <taxon>Araneidae</taxon>
        <taxon>Araneus</taxon>
    </lineage>
</organism>
<dbReference type="AlphaFoldDB" id="A0A4Y2WZX3"/>
<evidence type="ECO:0000313" key="1">
    <source>
        <dbReference type="EMBL" id="GBO42366.1"/>
    </source>
</evidence>
<comment type="caution">
    <text evidence="1">The sequence shown here is derived from an EMBL/GenBank/DDBJ whole genome shotgun (WGS) entry which is preliminary data.</text>
</comment>
<dbReference type="Proteomes" id="UP000499080">
    <property type="component" value="Unassembled WGS sequence"/>
</dbReference>
<proteinExistence type="predicted"/>
<accession>A0A4Y2WZX3</accession>
<protein>
    <submittedName>
        <fullName evidence="1">Uncharacterized protein</fullName>
    </submittedName>
</protein>
<evidence type="ECO:0000313" key="2">
    <source>
        <dbReference type="Proteomes" id="UP000499080"/>
    </source>
</evidence>
<keyword evidence="2" id="KW-1185">Reference proteome</keyword>
<gene>
    <name evidence="1" type="ORF">AVEN_99551_1</name>
</gene>
<name>A0A4Y2WZX3_ARAVE</name>